<dbReference type="eggNOG" id="ENOG502REYK">
    <property type="taxonomic scope" value="Eukaryota"/>
</dbReference>
<dbReference type="EMBL" id="GL870971">
    <property type="protein sequence ID" value="EGC38707.1"/>
    <property type="molecule type" value="Genomic_DNA"/>
</dbReference>
<dbReference type="RefSeq" id="XP_003284803.1">
    <property type="nucleotide sequence ID" value="XM_003284755.1"/>
</dbReference>
<gene>
    <name evidence="2" type="ORF">DICPUDRAFT_148605</name>
</gene>
<dbReference type="OrthoDB" id="10679190at2759"/>
<evidence type="ECO:0000256" key="1">
    <source>
        <dbReference type="SAM" id="MobiDB-lite"/>
    </source>
</evidence>
<dbReference type="PANTHER" id="PTHR20916:SF17">
    <property type="match status" value="1"/>
</dbReference>
<dbReference type="Proteomes" id="UP000001064">
    <property type="component" value="Unassembled WGS sequence"/>
</dbReference>
<dbReference type="PANTHER" id="PTHR20916">
    <property type="entry name" value="CYSTEINE AND GLYCINE-RICH PROTEIN 2 BINDING PROTEIN"/>
    <property type="match status" value="1"/>
</dbReference>
<organism evidence="2 3">
    <name type="scientific">Dictyostelium purpureum</name>
    <name type="common">Slime mold</name>
    <dbReference type="NCBI Taxonomy" id="5786"/>
    <lineage>
        <taxon>Eukaryota</taxon>
        <taxon>Amoebozoa</taxon>
        <taxon>Evosea</taxon>
        <taxon>Eumycetozoa</taxon>
        <taxon>Dictyostelia</taxon>
        <taxon>Dictyosteliales</taxon>
        <taxon>Dictyosteliaceae</taxon>
        <taxon>Dictyostelium</taxon>
    </lineage>
</organism>
<keyword evidence="3" id="KW-1185">Reference proteome</keyword>
<protein>
    <submittedName>
        <fullName evidence="2">Uncharacterized protein</fullName>
    </submittedName>
</protein>
<sequence length="1074" mass="126578">MISRITFNNYKKISNNIKLISISNNNNIQIPSTYHNSNSKTKPTKEFLEYYNILNNDDCSTNINNRYYSTSKTESILKLLKKIIGGHFKTIDNSNSNNSNSNNSNNKSPETIDEELIEKTKAIAYRLYNLILTFVIYRIFYSTDPKFWEEYQLTEKKSILVDFVEVFNNPTFETHRVYGFIIDYLLKRNEEKEALYFFSKLKLQTNSNEHYYYSSFNTFITYYVQNHKNIEALNFFRDNIVLFRGYVESNYFLMFLQNWFQIIKAQFQQIKKTNTAVSASQHQHQQQQIIQEQYEKNLALLINEIVKIIKENNLLNRKVYENIIGSLIYTKQFKKGLQMYENEYKEYLLQEQQEQQEQLSSDNNNNNNKNGNNIKNSNNIYKNNNFENDLNYYLFQSFIISDNMAKCKSHFKEVIGKGGVIKPIVLYHLLSYSKDKDNKFFKELENYFFYRCISNRKSSALVLYLAKSFEDQFTFEAILKRLKRLIKGGGQEQKLALSVFDFTILLFLKGARYEEALKLYSMRLLDFGLAPDEHIVSYFMAYHIEHYDFQLYDYWAQLAKSFNIEITKERFLSDFNTYREYGLLENYNLAKFFLKLRVPKEEDPEYVKSLVPPNRALSQFNFRNNLWKRKPDSIDENIESSQLSLLLNELNFEDSAEDDGIHSKAEPLGSKLIDIVNKVKNTSDFRLFINQFYAPGTKFLKSIAFDPLIYNSFLSPTAQPKLIAFGLDLLYKEPQSIFNLPTTTMNIFNLFLGHQHLDIANRYFEKLILNHNIMHIDDIPTNRENYLKILISDRVMSTILEHLKQKKPLQVYISNILLKNLLINYTKTQIPLYEVLFLDALQKITHFNKETIIIYLDYLIKKKEKQNPSISDLELVKHVLDIDFVWDFYDRLKSVQDISSEIYDNQNSEVVDIEGNKNHTEPIQIRLPPKINVLQATNLLKKMDLLQPNQTILIIEALCQNTKYLKALAEYLKTSDYETKASVLKNLSQVSLRNLIATQGINSENTLFITEIFNIYHQVNKSKSYKRDLIMLIESINSPDISSILDNITLINEFIPIKFLKEPPVYDDMDNSFI</sequence>
<dbReference type="GO" id="GO:0004402">
    <property type="term" value="F:histone acetyltransferase activity"/>
    <property type="evidence" value="ECO:0000318"/>
    <property type="project" value="GO_Central"/>
</dbReference>
<accession>F0ZBJ7</accession>
<dbReference type="KEGG" id="dpp:DICPUDRAFT_148605"/>
<evidence type="ECO:0000313" key="3">
    <source>
        <dbReference type="Proteomes" id="UP000001064"/>
    </source>
</evidence>
<evidence type="ECO:0000313" key="2">
    <source>
        <dbReference type="EMBL" id="EGC38707.1"/>
    </source>
</evidence>
<dbReference type="FunCoup" id="F0ZBJ7">
    <property type="interactions" value="937"/>
</dbReference>
<name>F0ZBJ7_DICPU</name>
<dbReference type="VEuPathDB" id="AmoebaDB:DICPUDRAFT_148605"/>
<reference evidence="3" key="1">
    <citation type="journal article" date="2011" name="Genome Biol.">
        <title>Comparative genomics of the social amoebae Dictyostelium discoideum and Dictyostelium purpureum.</title>
        <authorList>
            <consortium name="US DOE Joint Genome Institute (JGI-PGF)"/>
            <person name="Sucgang R."/>
            <person name="Kuo A."/>
            <person name="Tian X."/>
            <person name="Salerno W."/>
            <person name="Parikh A."/>
            <person name="Feasley C.L."/>
            <person name="Dalin E."/>
            <person name="Tu H."/>
            <person name="Huang E."/>
            <person name="Barry K."/>
            <person name="Lindquist E."/>
            <person name="Shapiro H."/>
            <person name="Bruce D."/>
            <person name="Schmutz J."/>
            <person name="Salamov A."/>
            <person name="Fey P."/>
            <person name="Gaudet P."/>
            <person name="Anjard C."/>
            <person name="Babu M.M."/>
            <person name="Basu S."/>
            <person name="Bushmanova Y."/>
            <person name="van der Wel H."/>
            <person name="Katoh-Kurasawa M."/>
            <person name="Dinh C."/>
            <person name="Coutinho P.M."/>
            <person name="Saito T."/>
            <person name="Elias M."/>
            <person name="Schaap P."/>
            <person name="Kay R.R."/>
            <person name="Henrissat B."/>
            <person name="Eichinger L."/>
            <person name="Rivero F."/>
            <person name="Putnam N.H."/>
            <person name="West C.M."/>
            <person name="Loomis W.F."/>
            <person name="Chisholm R.L."/>
            <person name="Shaulsky G."/>
            <person name="Strassmann J.E."/>
            <person name="Queller D.C."/>
            <person name="Kuspa A."/>
            <person name="Grigoriev I.V."/>
        </authorList>
    </citation>
    <scope>NUCLEOTIDE SEQUENCE [LARGE SCALE GENOMIC DNA]</scope>
    <source>
        <strain evidence="3">QSDP1</strain>
    </source>
</reference>
<dbReference type="GeneID" id="10506832"/>
<dbReference type="AlphaFoldDB" id="F0ZBJ7"/>
<feature type="region of interest" description="Disordered" evidence="1">
    <location>
        <begin position="355"/>
        <end position="376"/>
    </location>
</feature>
<proteinExistence type="predicted"/>
<dbReference type="InParanoid" id="F0ZBJ7"/>